<comment type="caution">
    <text evidence="1">The sequence shown here is derived from an EMBL/GenBank/DDBJ whole genome shotgun (WGS) entry which is preliminary data.</text>
</comment>
<organism evidence="1 2">
    <name type="scientific">Noviherbaspirillum saxi</name>
    <dbReference type="NCBI Taxonomy" id="2320863"/>
    <lineage>
        <taxon>Bacteria</taxon>
        <taxon>Pseudomonadati</taxon>
        <taxon>Pseudomonadota</taxon>
        <taxon>Betaproteobacteria</taxon>
        <taxon>Burkholderiales</taxon>
        <taxon>Oxalobacteraceae</taxon>
        <taxon>Noviherbaspirillum</taxon>
    </lineage>
</organism>
<sequence>MSDGFTIIPAIAITDDILVSSNVAENDYPVYSTATTYAVDAYVISTTTHHIYRSLQGANTNKPLPVLPATATDWWQDVGATNRHKMFDRSVQSQTSNPNSIEIELAIEGRATAVTILNADGDELHIEMESPTAGVVYDQTFSLLDHAGISDFYSWHFDDRDRIRDLAITGLPPYAGVTLRISILRPGGTALCGACLVGQAKEIGDTQFGARIGMTDYSAKTPDAFGNLTVLERAYSQRGSFTVVVQNTFIDRLHKLLARYRATPVVYIGSPLYGCMVNYGFYKDYETEIQYTTESLLSINIESLT</sequence>
<reference evidence="2" key="1">
    <citation type="submission" date="2018-09" db="EMBL/GenBank/DDBJ databases">
        <authorList>
            <person name="Zhu H."/>
        </authorList>
    </citation>
    <scope>NUCLEOTIDE SEQUENCE [LARGE SCALE GENOMIC DNA]</scope>
    <source>
        <strain evidence="2">K1R23-30</strain>
    </source>
</reference>
<evidence type="ECO:0000313" key="1">
    <source>
        <dbReference type="EMBL" id="RJF99010.1"/>
    </source>
</evidence>
<accession>A0A3A3FTZ7</accession>
<dbReference type="AlphaFoldDB" id="A0A3A3FTZ7"/>
<dbReference type="RefSeq" id="WP_119768956.1">
    <property type="nucleotide sequence ID" value="NZ_QYUO01000001.1"/>
</dbReference>
<dbReference type="OrthoDB" id="6992011at2"/>
<dbReference type="Proteomes" id="UP000265955">
    <property type="component" value="Unassembled WGS sequence"/>
</dbReference>
<name>A0A3A3FTZ7_9BURK</name>
<evidence type="ECO:0008006" key="3">
    <source>
        <dbReference type="Google" id="ProtNLM"/>
    </source>
</evidence>
<keyword evidence="2" id="KW-1185">Reference proteome</keyword>
<evidence type="ECO:0000313" key="2">
    <source>
        <dbReference type="Proteomes" id="UP000265955"/>
    </source>
</evidence>
<protein>
    <recommendedName>
        <fullName evidence="3">Carbohydrate binding domain-containing protein</fullName>
    </recommendedName>
</protein>
<proteinExistence type="predicted"/>
<dbReference type="EMBL" id="QYUO01000001">
    <property type="protein sequence ID" value="RJF99010.1"/>
    <property type="molecule type" value="Genomic_DNA"/>
</dbReference>
<gene>
    <name evidence="1" type="ORF">D3871_11195</name>
</gene>